<dbReference type="AlphaFoldDB" id="A0A7S3ZH11"/>
<dbReference type="EMBL" id="HBIV01050253">
    <property type="protein sequence ID" value="CAE0682908.1"/>
    <property type="molecule type" value="Transcribed_RNA"/>
</dbReference>
<reference evidence="2" key="1">
    <citation type="submission" date="2021-01" db="EMBL/GenBank/DDBJ databases">
        <authorList>
            <person name="Corre E."/>
            <person name="Pelletier E."/>
            <person name="Niang G."/>
            <person name="Scheremetjew M."/>
            <person name="Finn R."/>
            <person name="Kale V."/>
            <person name="Holt S."/>
            <person name="Cochrane G."/>
            <person name="Meng A."/>
            <person name="Brown T."/>
            <person name="Cohen L."/>
        </authorList>
    </citation>
    <scope>NUCLEOTIDE SEQUENCE</scope>
    <source>
        <strain evidence="2">CCCM811</strain>
    </source>
</reference>
<feature type="compositionally biased region" description="Polar residues" evidence="1">
    <location>
        <begin position="493"/>
        <end position="506"/>
    </location>
</feature>
<feature type="compositionally biased region" description="Basic and acidic residues" evidence="1">
    <location>
        <begin position="473"/>
        <end position="488"/>
    </location>
</feature>
<organism evidence="2">
    <name type="scientific">Lotharella globosa</name>
    <dbReference type="NCBI Taxonomy" id="91324"/>
    <lineage>
        <taxon>Eukaryota</taxon>
        <taxon>Sar</taxon>
        <taxon>Rhizaria</taxon>
        <taxon>Cercozoa</taxon>
        <taxon>Chlorarachniophyceae</taxon>
        <taxon>Lotharella</taxon>
    </lineage>
</organism>
<protein>
    <submittedName>
        <fullName evidence="2">Uncharacterized protein</fullName>
    </submittedName>
</protein>
<evidence type="ECO:0000256" key="1">
    <source>
        <dbReference type="SAM" id="MobiDB-lite"/>
    </source>
</evidence>
<feature type="region of interest" description="Disordered" evidence="1">
    <location>
        <begin position="473"/>
        <end position="522"/>
    </location>
</feature>
<sequence length="574" mass="65310">MPRDTPARSMIRRLLRCARTYRISTLRQRVPPGASASHLAWSIHLPQRLFSSEALREEKQGPVNVHDELRKAKSARDIDALVQSLPVPRKRKDIVEICRAHIRTQSFRELSSFLEEHKHDLGPPFRMTILETTEKHERYGMALGILKFMRTQPGPGFTYMAKRFTAGIPGGFMYDVGALLTEKEKLLLFDELNKPSRSNGLWRPLGSVWRRMYGREEPLAPIDVEWYNAAMKEFKKRGTHPAEECLLLGLRQADAPFAHSMAQLLAESRAPIQDINSILRATSFAVKNNRIDIEEGKKLLRLLRDKEMVPRCKWTQLHYHHTLGSDAEYVKKLVETCIDEVKRTGNLSPQMAKYMFLSLPTIEAYEDLVDRVFELGRQHPLVLKPDGGQLHARCKTSEPKQVLKAFAMFEDTLERSLAWVRVTMRLGMRLDSGLVKRIATKFPRGKQRLKEILEMGIPEKNANHSQVAKAEGIKGKVDGSDPEQKSEDVEVTVTESSPADVNSTAMEGTLVRESESPPNTQSLAERVEALKRQNLQLIARLEVATTEEETKNHALRKRLSELGNHALSDDPKTK</sequence>
<gene>
    <name evidence="2" type="ORF">LGLO00237_LOCUS34696</name>
</gene>
<name>A0A7S3ZH11_9EUKA</name>
<evidence type="ECO:0000313" key="2">
    <source>
        <dbReference type="EMBL" id="CAE0682908.1"/>
    </source>
</evidence>
<accession>A0A7S3ZH11</accession>
<proteinExistence type="predicted"/>
<feature type="region of interest" description="Disordered" evidence="1">
    <location>
        <begin position="546"/>
        <end position="574"/>
    </location>
</feature>